<protein>
    <recommendedName>
        <fullName evidence="2">Methyltransferase domain-containing protein</fullName>
    </recommendedName>
</protein>
<proteinExistence type="predicted"/>
<evidence type="ECO:0000313" key="4">
    <source>
        <dbReference type="Proteomes" id="UP000036458"/>
    </source>
</evidence>
<organism evidence="3 4">
    <name type="scientific">Rufibacter radiotolerans</name>
    <dbReference type="NCBI Taxonomy" id="1379910"/>
    <lineage>
        <taxon>Bacteria</taxon>
        <taxon>Pseudomonadati</taxon>
        <taxon>Bacteroidota</taxon>
        <taxon>Cytophagia</taxon>
        <taxon>Cytophagales</taxon>
        <taxon>Hymenobacteraceae</taxon>
        <taxon>Rufibacter</taxon>
    </lineage>
</organism>
<dbReference type="KEGG" id="ruf:TH63_05755"/>
<sequence>MAVSDFYDEYTEQQFQKGIHIRHRTILKNLKDAGLKANSKVLEIGCGIGTVTHLIAKATPQGKVLAVDISPKSIEMARKFNLQFNHLEFLVSDMTDFRRPEKFDFVVLPDVIEHIPLEQHPHLFQVLAQHLHENSVIAINIPHPLYLTWVRENQPELLQVIDQPIHTDELLRNTYAAGLYLHKLESYSLFSQVEDYQWILLKQRIVPKNVQPKSRVDLKLQDLSSKWL</sequence>
<evidence type="ECO:0000313" key="3">
    <source>
        <dbReference type="EMBL" id="AKQ45254.1"/>
    </source>
</evidence>
<feature type="domain" description="Methyltransferase" evidence="2">
    <location>
        <begin position="41"/>
        <end position="133"/>
    </location>
</feature>
<dbReference type="Proteomes" id="UP000036458">
    <property type="component" value="Chromosome"/>
</dbReference>
<dbReference type="EMBL" id="CP010777">
    <property type="protein sequence ID" value="AKQ45254.1"/>
    <property type="molecule type" value="Genomic_DNA"/>
</dbReference>
<evidence type="ECO:0000256" key="1">
    <source>
        <dbReference type="ARBA" id="ARBA00022679"/>
    </source>
</evidence>
<dbReference type="RefSeq" id="WP_053093741.1">
    <property type="nucleotide sequence ID" value="NZ_CP010777.1"/>
</dbReference>
<dbReference type="SUPFAM" id="SSF53335">
    <property type="entry name" value="S-adenosyl-L-methionine-dependent methyltransferases"/>
    <property type="match status" value="1"/>
</dbReference>
<dbReference type="PANTHER" id="PTHR43861">
    <property type="entry name" value="TRANS-ACONITATE 2-METHYLTRANSFERASE-RELATED"/>
    <property type="match status" value="1"/>
</dbReference>
<evidence type="ECO:0000259" key="2">
    <source>
        <dbReference type="Pfam" id="PF13649"/>
    </source>
</evidence>
<keyword evidence="4" id="KW-1185">Reference proteome</keyword>
<dbReference type="CDD" id="cd02440">
    <property type="entry name" value="AdoMet_MTases"/>
    <property type="match status" value="1"/>
</dbReference>
<dbReference type="OrthoDB" id="9789123at2"/>
<dbReference type="STRING" id="1379910.TH63_05755"/>
<name>A0A0H4VND9_9BACT</name>
<dbReference type="GO" id="GO:0016740">
    <property type="term" value="F:transferase activity"/>
    <property type="evidence" value="ECO:0007669"/>
    <property type="project" value="UniProtKB-KW"/>
</dbReference>
<gene>
    <name evidence="3" type="ORF">TH63_05755</name>
</gene>
<dbReference type="Pfam" id="PF13649">
    <property type="entry name" value="Methyltransf_25"/>
    <property type="match status" value="1"/>
</dbReference>
<dbReference type="InterPro" id="IPR041698">
    <property type="entry name" value="Methyltransf_25"/>
</dbReference>
<accession>A0A0H4VND9</accession>
<dbReference type="PATRIC" id="fig|1379910.4.peg.1254"/>
<dbReference type="Gene3D" id="3.40.50.150">
    <property type="entry name" value="Vaccinia Virus protein VP39"/>
    <property type="match status" value="1"/>
</dbReference>
<reference evidence="3 4" key="1">
    <citation type="submission" date="2015-01" db="EMBL/GenBank/DDBJ databases">
        <title>Rufibacter sp./DG31D/ whole genome sequencing.</title>
        <authorList>
            <person name="Kim M.K."/>
            <person name="Srinivasan S."/>
            <person name="Lee J.-J."/>
        </authorList>
    </citation>
    <scope>NUCLEOTIDE SEQUENCE [LARGE SCALE GENOMIC DNA]</scope>
    <source>
        <strain evidence="3 4">DG31D</strain>
    </source>
</reference>
<keyword evidence="1" id="KW-0808">Transferase</keyword>
<dbReference type="InterPro" id="IPR029063">
    <property type="entry name" value="SAM-dependent_MTases_sf"/>
</dbReference>
<dbReference type="AlphaFoldDB" id="A0A0H4VND9"/>